<dbReference type="Proteomes" id="UP000316714">
    <property type="component" value="Unassembled WGS sequence"/>
</dbReference>
<organism evidence="2 3">
    <name type="scientific">Posidoniimonas corsicana</name>
    <dbReference type="NCBI Taxonomy" id="1938618"/>
    <lineage>
        <taxon>Bacteria</taxon>
        <taxon>Pseudomonadati</taxon>
        <taxon>Planctomycetota</taxon>
        <taxon>Planctomycetia</taxon>
        <taxon>Pirellulales</taxon>
        <taxon>Lacipirellulaceae</taxon>
        <taxon>Posidoniimonas</taxon>
    </lineage>
</organism>
<proteinExistence type="predicted"/>
<evidence type="ECO:0000313" key="2">
    <source>
        <dbReference type="EMBL" id="TWT38125.1"/>
    </source>
</evidence>
<keyword evidence="1" id="KW-0472">Membrane</keyword>
<dbReference type="SUPFAM" id="SSF52047">
    <property type="entry name" value="RNI-like"/>
    <property type="match status" value="1"/>
</dbReference>
<comment type="caution">
    <text evidence="2">The sequence shown here is derived from an EMBL/GenBank/DDBJ whole genome shotgun (WGS) entry which is preliminary data.</text>
</comment>
<protein>
    <recommendedName>
        <fullName evidence="4">Leucine Rich repeats (2 copies)</fullName>
    </recommendedName>
</protein>
<dbReference type="EMBL" id="SIHJ01000001">
    <property type="protein sequence ID" value="TWT38125.1"/>
    <property type="molecule type" value="Genomic_DNA"/>
</dbReference>
<keyword evidence="1" id="KW-1133">Transmembrane helix</keyword>
<dbReference type="InterPro" id="IPR032675">
    <property type="entry name" value="LRR_dom_sf"/>
</dbReference>
<reference evidence="2 3" key="1">
    <citation type="submission" date="2019-02" db="EMBL/GenBank/DDBJ databases">
        <title>Deep-cultivation of Planctomycetes and their phenomic and genomic characterization uncovers novel biology.</title>
        <authorList>
            <person name="Wiegand S."/>
            <person name="Jogler M."/>
            <person name="Boedeker C."/>
            <person name="Pinto D."/>
            <person name="Vollmers J."/>
            <person name="Rivas-Marin E."/>
            <person name="Kohn T."/>
            <person name="Peeters S.H."/>
            <person name="Heuer A."/>
            <person name="Rast P."/>
            <person name="Oberbeckmann S."/>
            <person name="Bunk B."/>
            <person name="Jeske O."/>
            <person name="Meyerdierks A."/>
            <person name="Storesund J.E."/>
            <person name="Kallscheuer N."/>
            <person name="Luecker S."/>
            <person name="Lage O.M."/>
            <person name="Pohl T."/>
            <person name="Merkel B.J."/>
            <person name="Hornburger P."/>
            <person name="Mueller R.-W."/>
            <person name="Bruemmer F."/>
            <person name="Labrenz M."/>
            <person name="Spormann A.M."/>
            <person name="Op Den Camp H."/>
            <person name="Overmann J."/>
            <person name="Amann R."/>
            <person name="Jetten M.S.M."/>
            <person name="Mascher T."/>
            <person name="Medema M.H."/>
            <person name="Devos D.P."/>
            <person name="Kaster A.-K."/>
            <person name="Ovreas L."/>
            <person name="Rohde M."/>
            <person name="Galperin M.Y."/>
            <person name="Jogler C."/>
        </authorList>
    </citation>
    <scope>NUCLEOTIDE SEQUENCE [LARGE SCALE GENOMIC DNA]</scope>
    <source>
        <strain evidence="2 3">KOR34</strain>
    </source>
</reference>
<keyword evidence="1" id="KW-0812">Transmembrane</keyword>
<dbReference type="OrthoDB" id="255109at2"/>
<accession>A0A5C5VJY8</accession>
<dbReference type="RefSeq" id="WP_146565418.1">
    <property type="nucleotide sequence ID" value="NZ_SIHJ01000001.1"/>
</dbReference>
<evidence type="ECO:0000313" key="3">
    <source>
        <dbReference type="Proteomes" id="UP000316714"/>
    </source>
</evidence>
<name>A0A5C5VJY8_9BACT</name>
<keyword evidence="3" id="KW-1185">Reference proteome</keyword>
<evidence type="ECO:0000256" key="1">
    <source>
        <dbReference type="SAM" id="Phobius"/>
    </source>
</evidence>
<dbReference type="Gene3D" id="3.80.10.10">
    <property type="entry name" value="Ribonuclease Inhibitor"/>
    <property type="match status" value="2"/>
</dbReference>
<gene>
    <name evidence="2" type="ORF">KOR34_30930</name>
</gene>
<sequence length="304" mass="33515">MHTASDSSPIPPLPEERRERFVLRFGLRTLLAAMVFASVGAYWGAGWRRDQIQFAKERQVVEELAQCGATARYFDHGGVRFLEFKPIAEPAGNDDLRRLGELQSVLHIDLRQTMIDDAGLPSLYGQTQLRVLKLSPLRISAEAVAELTSRLPYTDVRPSDFYPAASLAPLNRLVRDGVVHVSTSGPGFRTIGRGPATRIAHVMRLGIGRVGLTDANLPDLFLVWPNLTQISVDTAPGITDAAVPKLARYPQLIHIDIAGSAMSEAGARSLDKMLPNTSVRWRELGGRYVRGAGKEYYTGQRDDE</sequence>
<evidence type="ECO:0008006" key="4">
    <source>
        <dbReference type="Google" id="ProtNLM"/>
    </source>
</evidence>
<dbReference type="AlphaFoldDB" id="A0A5C5VJY8"/>
<feature type="transmembrane region" description="Helical" evidence="1">
    <location>
        <begin position="21"/>
        <end position="43"/>
    </location>
</feature>